<accession>A0A1D2VK41</accession>
<dbReference type="EMBL" id="KV454478">
    <property type="protein sequence ID" value="ODV61980.1"/>
    <property type="molecule type" value="Genomic_DNA"/>
</dbReference>
<dbReference type="Pfam" id="PF04193">
    <property type="entry name" value="PQ-loop"/>
    <property type="match status" value="1"/>
</dbReference>
<dbReference type="InterPro" id="IPR052241">
    <property type="entry name" value="SLC66/Scramblase_ANY1"/>
</dbReference>
<protein>
    <recommendedName>
        <fullName evidence="9">PQ-loop-domain-containing protein</fullName>
    </recommendedName>
</protein>
<evidence type="ECO:0000256" key="6">
    <source>
        <dbReference type="SAM" id="Phobius"/>
    </source>
</evidence>
<sequence>MKNELDIPQPPDQTNPIPVQDPVAPKSAFSSLPLYYYMIPEWLTFQAIVNNIMAFTPIFSYGSTILSIIKQDSSIGFSIDICCTMLVASILRINYYFIESFEITLLRQSCSMIFIQCILLYVSLYYKLNKDVKIITLHNHNSIYHQKYLYTNSNDSNEFLNYLPMIINFFKKSFEFSYLCLIIIFQNFINFFDPYYKRSFQFWQWEAEYKYWLFIIQFTIIISFSTFLFKDSIFYSNFIGITNLLIESLLPLPQILLLNRLKSVKGFKSILLFSWYCGDLVKTSYLLFGTKKINSFFIFFAFFQTTLDVIIGFQFIYYKFFYNTDNDSFIQNQSFTQILRNRNRNRNRNNSLTTNINNTIQMINLELTEKKITPRPSLNLS</sequence>
<dbReference type="InParanoid" id="A0A1D2VK41"/>
<evidence type="ECO:0000256" key="1">
    <source>
        <dbReference type="ARBA" id="ARBA00004141"/>
    </source>
</evidence>
<dbReference type="RefSeq" id="XP_020048287.1">
    <property type="nucleotide sequence ID" value="XM_020190433.1"/>
</dbReference>
<feature type="transmembrane region" description="Helical" evidence="6">
    <location>
        <begin position="110"/>
        <end position="128"/>
    </location>
</feature>
<dbReference type="STRING" id="1344418.A0A1D2VK41"/>
<keyword evidence="4 6" id="KW-0472">Membrane</keyword>
<dbReference type="PANTHER" id="PTHR14856">
    <property type="entry name" value="PQ-LOOP REPEAT-CONTAINING PROTEIN 1-LIKE PROTEIN"/>
    <property type="match status" value="1"/>
</dbReference>
<evidence type="ECO:0000256" key="2">
    <source>
        <dbReference type="ARBA" id="ARBA00022692"/>
    </source>
</evidence>
<dbReference type="AlphaFoldDB" id="A0A1D2VK41"/>
<feature type="transmembrane region" description="Helical" evidence="6">
    <location>
        <begin position="270"/>
        <end position="290"/>
    </location>
</feature>
<feature type="region of interest" description="Disordered" evidence="5">
    <location>
        <begin position="1"/>
        <end position="22"/>
    </location>
</feature>
<feature type="transmembrane region" description="Helical" evidence="6">
    <location>
        <begin position="235"/>
        <end position="258"/>
    </location>
</feature>
<gene>
    <name evidence="7" type="ORF">ASCRUDRAFT_33460</name>
</gene>
<feature type="transmembrane region" description="Helical" evidence="6">
    <location>
        <begin position="212"/>
        <end position="229"/>
    </location>
</feature>
<feature type="transmembrane region" description="Helical" evidence="6">
    <location>
        <begin position="176"/>
        <end position="192"/>
    </location>
</feature>
<dbReference type="GO" id="GO:0042147">
    <property type="term" value="P:retrograde transport, endosome to Golgi"/>
    <property type="evidence" value="ECO:0007669"/>
    <property type="project" value="EnsemblFungi"/>
</dbReference>
<feature type="transmembrane region" description="Helical" evidence="6">
    <location>
        <begin position="48"/>
        <end position="69"/>
    </location>
</feature>
<evidence type="ECO:0000256" key="3">
    <source>
        <dbReference type="ARBA" id="ARBA00022989"/>
    </source>
</evidence>
<feature type="transmembrane region" description="Helical" evidence="6">
    <location>
        <begin position="75"/>
        <end position="98"/>
    </location>
</feature>
<dbReference type="GeneID" id="30964069"/>
<evidence type="ECO:0000256" key="5">
    <source>
        <dbReference type="SAM" id="MobiDB-lite"/>
    </source>
</evidence>
<dbReference type="GO" id="GO:0032588">
    <property type="term" value="C:trans-Golgi network membrane"/>
    <property type="evidence" value="ECO:0007669"/>
    <property type="project" value="EnsemblFungi"/>
</dbReference>
<dbReference type="OrthoDB" id="292213at2759"/>
<dbReference type="GO" id="GO:0010008">
    <property type="term" value="C:endosome membrane"/>
    <property type="evidence" value="ECO:0007669"/>
    <property type="project" value="EnsemblFungi"/>
</dbReference>
<keyword evidence="8" id="KW-1185">Reference proteome</keyword>
<dbReference type="GO" id="GO:0017128">
    <property type="term" value="F:phospholipid scramblase activity"/>
    <property type="evidence" value="ECO:0007669"/>
    <property type="project" value="EnsemblFungi"/>
</dbReference>
<evidence type="ECO:0008006" key="9">
    <source>
        <dbReference type="Google" id="ProtNLM"/>
    </source>
</evidence>
<dbReference type="PANTHER" id="PTHR14856:SF9">
    <property type="entry name" value="PQ-LOOP REPEAT-CONTAINING PROTEIN 1"/>
    <property type="match status" value="1"/>
</dbReference>
<comment type="subcellular location">
    <subcellularLocation>
        <location evidence="1">Membrane</location>
        <topology evidence="1">Multi-pass membrane protein</topology>
    </subcellularLocation>
</comment>
<dbReference type="Gene3D" id="1.20.1280.290">
    <property type="match status" value="1"/>
</dbReference>
<dbReference type="GO" id="GO:0005769">
    <property type="term" value="C:early endosome"/>
    <property type="evidence" value="ECO:0007669"/>
    <property type="project" value="EnsemblFungi"/>
</dbReference>
<dbReference type="InterPro" id="IPR006603">
    <property type="entry name" value="PQ-loop_rpt"/>
</dbReference>
<evidence type="ECO:0000313" key="8">
    <source>
        <dbReference type="Proteomes" id="UP000095038"/>
    </source>
</evidence>
<proteinExistence type="predicted"/>
<evidence type="ECO:0000313" key="7">
    <source>
        <dbReference type="EMBL" id="ODV61980.1"/>
    </source>
</evidence>
<organism evidence="7 8">
    <name type="scientific">Ascoidea rubescens DSM 1968</name>
    <dbReference type="NCBI Taxonomy" id="1344418"/>
    <lineage>
        <taxon>Eukaryota</taxon>
        <taxon>Fungi</taxon>
        <taxon>Dikarya</taxon>
        <taxon>Ascomycota</taxon>
        <taxon>Saccharomycotina</taxon>
        <taxon>Saccharomycetes</taxon>
        <taxon>Ascoideaceae</taxon>
        <taxon>Ascoidea</taxon>
    </lineage>
</organism>
<reference evidence="8" key="1">
    <citation type="submission" date="2016-05" db="EMBL/GenBank/DDBJ databases">
        <title>Comparative genomics of biotechnologically important yeasts.</title>
        <authorList>
            <consortium name="DOE Joint Genome Institute"/>
            <person name="Riley R."/>
            <person name="Haridas S."/>
            <person name="Wolfe K.H."/>
            <person name="Lopes M.R."/>
            <person name="Hittinger C.T."/>
            <person name="Goker M."/>
            <person name="Salamov A."/>
            <person name="Wisecaver J."/>
            <person name="Long T.M."/>
            <person name="Aerts A.L."/>
            <person name="Barry K."/>
            <person name="Choi C."/>
            <person name="Clum A."/>
            <person name="Coughlan A.Y."/>
            <person name="Deshpande S."/>
            <person name="Douglass A.P."/>
            <person name="Hanson S.J."/>
            <person name="Klenk H.-P."/>
            <person name="Labutti K."/>
            <person name="Lapidus A."/>
            <person name="Lindquist E."/>
            <person name="Lipzen A."/>
            <person name="Meier-Kolthoff J.P."/>
            <person name="Ohm R.A."/>
            <person name="Otillar R.P."/>
            <person name="Pangilinan J."/>
            <person name="Peng Y."/>
            <person name="Rokas A."/>
            <person name="Rosa C.A."/>
            <person name="Scheuner C."/>
            <person name="Sibirny A.A."/>
            <person name="Slot J.C."/>
            <person name="Stielow J.B."/>
            <person name="Sun H."/>
            <person name="Kurtzman C.P."/>
            <person name="Blackwell M."/>
            <person name="Grigoriev I.V."/>
            <person name="Jeffries T.W."/>
        </authorList>
    </citation>
    <scope>NUCLEOTIDE SEQUENCE [LARGE SCALE GENOMIC DNA]</scope>
    <source>
        <strain evidence="8">DSM 1968</strain>
    </source>
</reference>
<evidence type="ECO:0000256" key="4">
    <source>
        <dbReference type="ARBA" id="ARBA00023136"/>
    </source>
</evidence>
<keyword evidence="3 6" id="KW-1133">Transmembrane helix</keyword>
<dbReference type="GO" id="GO:0005829">
    <property type="term" value="C:cytosol"/>
    <property type="evidence" value="ECO:0007669"/>
    <property type="project" value="GOC"/>
</dbReference>
<name>A0A1D2VK41_9ASCO</name>
<dbReference type="Proteomes" id="UP000095038">
    <property type="component" value="Unassembled WGS sequence"/>
</dbReference>
<dbReference type="FunCoup" id="A0A1D2VK41">
    <property type="interactions" value="32"/>
</dbReference>
<dbReference type="GO" id="GO:0036258">
    <property type="term" value="P:multivesicular body assembly"/>
    <property type="evidence" value="ECO:0007669"/>
    <property type="project" value="EnsemblFungi"/>
</dbReference>
<keyword evidence="2 6" id="KW-0812">Transmembrane</keyword>
<feature type="transmembrane region" description="Helical" evidence="6">
    <location>
        <begin position="296"/>
        <end position="318"/>
    </location>
</feature>